<sequence>MKTSGSRSDSQPAPPLTRRYSSRHRRRGRRRRPSRPPQLRPPPHGAHGRAVSAVAEAGVDVVGPQAGREGSRRTDRLGSG</sequence>
<name>A0A6J4IEZ1_9ACTN</name>
<dbReference type="EMBL" id="CADCTN010000139">
    <property type="protein sequence ID" value="CAA9248364.1"/>
    <property type="molecule type" value="Genomic_DNA"/>
</dbReference>
<organism evidence="2">
    <name type="scientific">uncultured Blastococcus sp</name>
    <dbReference type="NCBI Taxonomy" id="217144"/>
    <lineage>
        <taxon>Bacteria</taxon>
        <taxon>Bacillati</taxon>
        <taxon>Actinomycetota</taxon>
        <taxon>Actinomycetes</taxon>
        <taxon>Geodermatophilales</taxon>
        <taxon>Geodermatophilaceae</taxon>
        <taxon>Blastococcus</taxon>
        <taxon>environmental samples</taxon>
    </lineage>
</organism>
<dbReference type="AlphaFoldDB" id="A0A6J4IEZ1"/>
<feature type="compositionally biased region" description="Pro residues" evidence="1">
    <location>
        <begin position="35"/>
        <end position="44"/>
    </location>
</feature>
<proteinExistence type="predicted"/>
<feature type="region of interest" description="Disordered" evidence="1">
    <location>
        <begin position="1"/>
        <end position="80"/>
    </location>
</feature>
<feature type="compositionally biased region" description="Basic residues" evidence="1">
    <location>
        <begin position="20"/>
        <end position="34"/>
    </location>
</feature>
<gene>
    <name evidence="2" type="ORF">AVDCRST_MAG52-2005</name>
</gene>
<evidence type="ECO:0000313" key="2">
    <source>
        <dbReference type="EMBL" id="CAA9248364.1"/>
    </source>
</evidence>
<evidence type="ECO:0000256" key="1">
    <source>
        <dbReference type="SAM" id="MobiDB-lite"/>
    </source>
</evidence>
<feature type="compositionally biased region" description="Basic and acidic residues" evidence="1">
    <location>
        <begin position="69"/>
        <end position="80"/>
    </location>
</feature>
<reference evidence="2" key="1">
    <citation type="submission" date="2020-02" db="EMBL/GenBank/DDBJ databases">
        <authorList>
            <person name="Meier V. D."/>
        </authorList>
    </citation>
    <scope>NUCLEOTIDE SEQUENCE</scope>
    <source>
        <strain evidence="2">AVDCRST_MAG52</strain>
    </source>
</reference>
<feature type="compositionally biased region" description="Polar residues" evidence="1">
    <location>
        <begin position="1"/>
        <end position="11"/>
    </location>
</feature>
<accession>A0A6J4IEZ1</accession>
<protein>
    <submittedName>
        <fullName evidence="2">Uncharacterized protein</fullName>
    </submittedName>
</protein>